<evidence type="ECO:0008006" key="5">
    <source>
        <dbReference type="Google" id="ProtNLM"/>
    </source>
</evidence>
<gene>
    <name evidence="3" type="ORF">CMUS01_16523</name>
</gene>
<keyword evidence="4" id="KW-1185">Reference proteome</keyword>
<name>A0A8H6IN20_9PEZI</name>
<dbReference type="Proteomes" id="UP000639643">
    <property type="component" value="Unassembled WGS sequence"/>
</dbReference>
<keyword evidence="2" id="KW-0472">Membrane</keyword>
<feature type="transmembrane region" description="Helical" evidence="2">
    <location>
        <begin position="145"/>
        <end position="165"/>
    </location>
</feature>
<feature type="transmembrane region" description="Helical" evidence="2">
    <location>
        <begin position="177"/>
        <end position="210"/>
    </location>
</feature>
<sequence>MVKPTHPPANAFVAVVRKVYNPLGFAKGYNFVLFFIFFGAMMGFTLASFKSISFKVFCGEDSAAAPGECYYYRQNREKIGIILHLGAILPASFLACFQFVPAIRHKALIVHRVNGYAVVLLSLVGTGSVFMFVRNAFGGGIDTQAGVGVLAIMFIGSMVLAYINVKRLQIEQHRAWMLRAWFYAGSIITLRLVQIIATIVISTIGTYYAVRPCAQVADMVEDANRTLELYPECASFFSGANQGQQAVVHANLNDPSSAAEAGAALGLTFGMALWFSLALHGIGVELYLRLTPAEAERLRNVSYKRQLEAGMKCPGRAGITADRIGDSDKWQHSCGGQKRPQVVHKGSHDSSALQLPTP</sequence>
<organism evidence="3 4">
    <name type="scientific">Colletotrichum musicola</name>
    <dbReference type="NCBI Taxonomy" id="2175873"/>
    <lineage>
        <taxon>Eukaryota</taxon>
        <taxon>Fungi</taxon>
        <taxon>Dikarya</taxon>
        <taxon>Ascomycota</taxon>
        <taxon>Pezizomycotina</taxon>
        <taxon>Sordariomycetes</taxon>
        <taxon>Hypocreomycetidae</taxon>
        <taxon>Glomerellales</taxon>
        <taxon>Glomerellaceae</taxon>
        <taxon>Colletotrichum</taxon>
        <taxon>Colletotrichum orchidearum species complex</taxon>
    </lineage>
</organism>
<feature type="transmembrane region" description="Helical" evidence="2">
    <location>
        <begin position="115"/>
        <end position="133"/>
    </location>
</feature>
<proteinExistence type="predicted"/>
<evidence type="ECO:0000313" key="4">
    <source>
        <dbReference type="Proteomes" id="UP000639643"/>
    </source>
</evidence>
<keyword evidence="2" id="KW-1133">Transmembrane helix</keyword>
<reference evidence="3" key="1">
    <citation type="journal article" date="2020" name="Phytopathology">
        <title>Genome Sequence Resources of Colletotrichum truncatum, C. plurivorum, C. musicola, and C. sojae: Four Species Pathogenic to Soybean (Glycine max).</title>
        <authorList>
            <person name="Rogerio F."/>
            <person name="Boufleur T.R."/>
            <person name="Ciampi-Guillardi M."/>
            <person name="Sukno S.A."/>
            <person name="Thon M.R."/>
            <person name="Massola Junior N.S."/>
            <person name="Baroncelli R."/>
        </authorList>
    </citation>
    <scope>NUCLEOTIDE SEQUENCE</scope>
    <source>
        <strain evidence="3">LFN0074</strain>
    </source>
</reference>
<dbReference type="Pfam" id="PF10067">
    <property type="entry name" value="DUF2306"/>
    <property type="match status" value="1"/>
</dbReference>
<evidence type="ECO:0000256" key="2">
    <source>
        <dbReference type="SAM" id="Phobius"/>
    </source>
</evidence>
<dbReference type="InterPro" id="IPR018750">
    <property type="entry name" value="DUF2306_membrane"/>
</dbReference>
<dbReference type="EMBL" id="WIGM01001946">
    <property type="protein sequence ID" value="KAF6786167.1"/>
    <property type="molecule type" value="Genomic_DNA"/>
</dbReference>
<comment type="caution">
    <text evidence="3">The sequence shown here is derived from an EMBL/GenBank/DDBJ whole genome shotgun (WGS) entry which is preliminary data.</text>
</comment>
<protein>
    <recommendedName>
        <fullName evidence="5">Microtubule associated protein</fullName>
    </recommendedName>
</protein>
<feature type="region of interest" description="Disordered" evidence="1">
    <location>
        <begin position="328"/>
        <end position="358"/>
    </location>
</feature>
<evidence type="ECO:0000313" key="3">
    <source>
        <dbReference type="EMBL" id="KAF6786167.1"/>
    </source>
</evidence>
<evidence type="ECO:0000256" key="1">
    <source>
        <dbReference type="SAM" id="MobiDB-lite"/>
    </source>
</evidence>
<feature type="transmembrane region" description="Helical" evidence="2">
    <location>
        <begin position="81"/>
        <end position="103"/>
    </location>
</feature>
<keyword evidence="2" id="KW-0812">Transmembrane</keyword>
<feature type="transmembrane region" description="Helical" evidence="2">
    <location>
        <begin position="263"/>
        <end position="288"/>
    </location>
</feature>
<accession>A0A8H6IN20</accession>
<dbReference type="OrthoDB" id="193478at2759"/>
<dbReference type="AlphaFoldDB" id="A0A8H6IN20"/>
<feature type="transmembrane region" description="Helical" evidence="2">
    <location>
        <begin position="28"/>
        <end position="47"/>
    </location>
</feature>
<feature type="compositionally biased region" description="Polar residues" evidence="1">
    <location>
        <begin position="349"/>
        <end position="358"/>
    </location>
</feature>